<dbReference type="KEGG" id="rba:RB11374"/>
<gene>
    <name evidence="1" type="primary">yma</name>
    <name evidence="1" type="ordered locus">RB11374</name>
</gene>
<evidence type="ECO:0008006" key="3">
    <source>
        <dbReference type="Google" id="ProtNLM"/>
    </source>
</evidence>
<dbReference type="Proteomes" id="UP000001025">
    <property type="component" value="Chromosome"/>
</dbReference>
<dbReference type="OrthoDB" id="1550901at2"/>
<name>Q7UEF2_RHOBA</name>
<dbReference type="eggNOG" id="ENOG502ZU9B">
    <property type="taxonomic scope" value="Bacteria"/>
</dbReference>
<dbReference type="HOGENOM" id="CLU_1025597_0_0_0"/>
<evidence type="ECO:0000313" key="2">
    <source>
        <dbReference type="Proteomes" id="UP000001025"/>
    </source>
</evidence>
<accession>Q7UEF2</accession>
<reference evidence="1 2" key="1">
    <citation type="journal article" date="2003" name="Proc. Natl. Acad. Sci. U.S.A.">
        <title>Complete genome sequence of the marine planctomycete Pirellula sp. strain 1.</title>
        <authorList>
            <person name="Gloeckner F.O."/>
            <person name="Kube M."/>
            <person name="Bauer M."/>
            <person name="Teeling H."/>
            <person name="Lombardot T."/>
            <person name="Ludwig W."/>
            <person name="Gade D."/>
            <person name="Beck A."/>
            <person name="Borzym K."/>
            <person name="Heitmann K."/>
            <person name="Rabus R."/>
            <person name="Schlesner H."/>
            <person name="Amann R."/>
            <person name="Reinhardt R."/>
        </authorList>
    </citation>
    <scope>NUCLEOTIDE SEQUENCE [LARGE SCALE GENOMIC DNA]</scope>
    <source>
        <strain evidence="2">DSM 10527 / NCIMB 13988 / SH1</strain>
    </source>
</reference>
<evidence type="ECO:0000313" key="1">
    <source>
        <dbReference type="EMBL" id="CAD79084.1"/>
    </source>
</evidence>
<proteinExistence type="predicted"/>
<organism evidence="1 2">
    <name type="scientific">Rhodopirellula baltica (strain DSM 10527 / NCIMB 13988 / SH1)</name>
    <dbReference type="NCBI Taxonomy" id="243090"/>
    <lineage>
        <taxon>Bacteria</taxon>
        <taxon>Pseudomonadati</taxon>
        <taxon>Planctomycetota</taxon>
        <taxon>Planctomycetia</taxon>
        <taxon>Pirellulales</taxon>
        <taxon>Pirellulaceae</taxon>
        <taxon>Rhodopirellula</taxon>
    </lineage>
</organism>
<dbReference type="InParanoid" id="Q7UEF2"/>
<dbReference type="PATRIC" id="fig|243090.15.peg.5514"/>
<dbReference type="EMBL" id="BX294153">
    <property type="protein sequence ID" value="CAD79084.1"/>
    <property type="molecule type" value="Genomic_DNA"/>
</dbReference>
<dbReference type="AlphaFoldDB" id="Q7UEF2"/>
<dbReference type="STRING" id="243090.RB11374"/>
<dbReference type="RefSeq" id="WP_011123228.1">
    <property type="nucleotide sequence ID" value="NC_005027.1"/>
</dbReference>
<dbReference type="EnsemblBacteria" id="CAD79084">
    <property type="protein sequence ID" value="CAD79084"/>
    <property type="gene ID" value="RB11374"/>
</dbReference>
<sequence>MNDSSTFPDLPDWLNKLDPDHFLELSAGDWLHGLGIAFDIESQLRAIQYLLRRNADTEAAHSERIQQTEEKAKRLSGIWNEYATDEYVSLMHESVYQDAAHSMAAIGMLAPFFETVFFQCFLAIGTKLESSKKEMSSHSRWQDADKAKWDCHLVFRNGQSRTDLVQGILQLADAIGVCDRFPGDLKPTLEALFGYRNKMFHCGFEWPVDERLRFANRIATEKWPAEWFSSATFGGEPWVFYMTSEFIEHCLSTIDLVLIAFGEYVRDELAVTGGKDLQ</sequence>
<protein>
    <recommendedName>
        <fullName evidence="3">Apea-like HEPN domain-containing protein</fullName>
    </recommendedName>
</protein>
<keyword evidence="2" id="KW-1185">Reference proteome</keyword>